<dbReference type="CDD" id="cd05403">
    <property type="entry name" value="NT_KNTase_like"/>
    <property type="match status" value="1"/>
</dbReference>
<organism evidence="2 3">
    <name type="scientific">Methylobacterium nonmethylotrophicum</name>
    <dbReference type="NCBI Taxonomy" id="1141884"/>
    <lineage>
        <taxon>Bacteria</taxon>
        <taxon>Pseudomonadati</taxon>
        <taxon>Pseudomonadota</taxon>
        <taxon>Alphaproteobacteria</taxon>
        <taxon>Hyphomicrobiales</taxon>
        <taxon>Methylobacteriaceae</taxon>
        <taxon>Methylobacterium</taxon>
    </lineage>
</organism>
<dbReference type="AlphaFoldDB" id="A0A4Z0NWU3"/>
<name>A0A4Z0NWU3_9HYPH</name>
<evidence type="ECO:0000313" key="3">
    <source>
        <dbReference type="Proteomes" id="UP000297535"/>
    </source>
</evidence>
<sequence>MEILARPKSAEPALRASGVAALTLFGSHARDEARDDSDIDVFVDPAPGVAFGLPSFMAAYEVIEAAAGAQEASRLDCGTRSGLHPLLRPRIERDAVRVF</sequence>
<feature type="domain" description="Polymerase nucleotidyl transferase" evidence="1">
    <location>
        <begin position="17"/>
        <end position="48"/>
    </location>
</feature>
<dbReference type="SUPFAM" id="SSF81301">
    <property type="entry name" value="Nucleotidyltransferase"/>
    <property type="match status" value="1"/>
</dbReference>
<dbReference type="Gene3D" id="3.30.460.10">
    <property type="entry name" value="Beta Polymerase, domain 2"/>
    <property type="match status" value="1"/>
</dbReference>
<dbReference type="Pfam" id="PF01909">
    <property type="entry name" value="NTP_transf_2"/>
    <property type="match status" value="1"/>
</dbReference>
<dbReference type="InterPro" id="IPR002934">
    <property type="entry name" value="Polymerase_NTP_transf_dom"/>
</dbReference>
<protein>
    <submittedName>
        <fullName evidence="2">DNA processing protein DprA</fullName>
    </submittedName>
</protein>
<proteinExistence type="predicted"/>
<gene>
    <name evidence="2" type="ORF">EU555_00630</name>
</gene>
<evidence type="ECO:0000259" key="1">
    <source>
        <dbReference type="Pfam" id="PF01909"/>
    </source>
</evidence>
<dbReference type="EMBL" id="SRLB01000001">
    <property type="protein sequence ID" value="TGE02319.1"/>
    <property type="molecule type" value="Genomic_DNA"/>
</dbReference>
<reference evidence="2 3" key="1">
    <citation type="submission" date="2019-04" db="EMBL/GenBank/DDBJ databases">
        <authorList>
            <person name="Feng G."/>
            <person name="Zhu H."/>
        </authorList>
    </citation>
    <scope>NUCLEOTIDE SEQUENCE [LARGE SCALE GENOMIC DNA]</scope>
    <source>
        <strain evidence="2 3">6HR-1</strain>
    </source>
</reference>
<comment type="caution">
    <text evidence="2">The sequence shown here is derived from an EMBL/GenBank/DDBJ whole genome shotgun (WGS) entry which is preliminary data.</text>
</comment>
<dbReference type="OrthoDB" id="559450at2"/>
<dbReference type="InterPro" id="IPR043519">
    <property type="entry name" value="NT_sf"/>
</dbReference>
<dbReference type="Proteomes" id="UP000297535">
    <property type="component" value="Unassembled WGS sequence"/>
</dbReference>
<accession>A0A4Z0NWU3</accession>
<evidence type="ECO:0000313" key="2">
    <source>
        <dbReference type="EMBL" id="TGE02319.1"/>
    </source>
</evidence>
<dbReference type="GO" id="GO:0016779">
    <property type="term" value="F:nucleotidyltransferase activity"/>
    <property type="evidence" value="ECO:0007669"/>
    <property type="project" value="InterPro"/>
</dbReference>
<keyword evidence="3" id="KW-1185">Reference proteome</keyword>